<dbReference type="SUPFAM" id="SSF51905">
    <property type="entry name" value="FAD/NAD(P)-binding domain"/>
    <property type="match status" value="3"/>
</dbReference>
<dbReference type="GO" id="GO:0050660">
    <property type="term" value="F:flavin adenine dinucleotide binding"/>
    <property type="evidence" value="ECO:0007669"/>
    <property type="project" value="InterPro"/>
</dbReference>
<evidence type="ECO:0000256" key="4">
    <source>
        <dbReference type="ARBA" id="ARBA00022857"/>
    </source>
</evidence>
<comment type="caution">
    <text evidence="6">The sequence shown here is derived from an EMBL/GenBank/DDBJ whole genome shotgun (WGS) entry which is preliminary data.</text>
</comment>
<proteinExistence type="inferred from homology"/>
<dbReference type="GO" id="GO:0004499">
    <property type="term" value="F:N,N-dimethylaniline monooxygenase activity"/>
    <property type="evidence" value="ECO:0007669"/>
    <property type="project" value="InterPro"/>
</dbReference>
<reference evidence="6 7" key="1">
    <citation type="journal article" date="2018" name="Mol. Biol. Evol.">
        <title>Analysis of the draft genome of the red seaweed Gracilariopsis chorda provides insights into genome size evolution in Rhodophyta.</title>
        <authorList>
            <person name="Lee J."/>
            <person name="Yang E.C."/>
            <person name="Graf L."/>
            <person name="Yang J.H."/>
            <person name="Qiu H."/>
            <person name="Zel Zion U."/>
            <person name="Chan C.X."/>
            <person name="Stephens T.G."/>
            <person name="Weber A.P.M."/>
            <person name="Boo G.H."/>
            <person name="Boo S.M."/>
            <person name="Kim K.M."/>
            <person name="Shin Y."/>
            <person name="Jung M."/>
            <person name="Lee S.J."/>
            <person name="Yim H.S."/>
            <person name="Lee J.H."/>
            <person name="Bhattacharya D."/>
            <person name="Yoon H.S."/>
        </authorList>
    </citation>
    <scope>NUCLEOTIDE SEQUENCE [LARGE SCALE GENOMIC DNA]</scope>
    <source>
        <strain evidence="6 7">SKKU-2015</strain>
        <tissue evidence="6">Whole body</tissue>
    </source>
</reference>
<evidence type="ECO:0000256" key="5">
    <source>
        <dbReference type="ARBA" id="ARBA00023002"/>
    </source>
</evidence>
<keyword evidence="7" id="KW-1185">Reference proteome</keyword>
<sequence>MTKVAVVGCGISGICAARACLEEGLDVTVFESRTVPGGVWSKQHTPIFDNLTTNTAVFEMSMSDIVPQRMYPSATGPHDDLCFSKQEMFDYLQRVVKQTPRLSDNIVLGATVTSVSRFPDSTQPQFQLHVEREGEPQSVALFDHVIVATGVFDNPFLPSPEQLPGIDTHSSKLMHVSSYQNPAQVRGKRVLVVGGSLSGMEAVADMLSAPECDRPSHVTISSRIMRRIVVKQRTGRLFLSDFNTRFCHLRILAERITFEGIMNELQLFTVDHDEIDAPPPNVPLVIPPYVGVTLVKGTFINAAKTGRLSWNIGGLKAIIDDGVVFKDDTSDHFDVIVFASGYKTKVPCLSSDMQQLITADDGTNTLELYRHTFHPDLPGVSFVGFLPPSTASIPMYDNQSRWVAAAIAGKVGMPDPDEMREAIEVDAKNRRENKAMYLVGGFEVLDLFAEHGGFGVDLCEYPELAMPLLLGPLAPSQFRMFGRGKLPDAKREYEKQVAASGIKLGSSEVDQQKLEEMKIVTDILEGKGLAPKGLRKAVSYLETTTVSSS</sequence>
<dbReference type="Pfam" id="PF00743">
    <property type="entry name" value="FMO-like"/>
    <property type="match status" value="1"/>
</dbReference>
<dbReference type="Gene3D" id="3.50.50.60">
    <property type="entry name" value="FAD/NAD(P)-binding domain"/>
    <property type="match status" value="1"/>
</dbReference>
<dbReference type="AlphaFoldDB" id="A0A2V3IMG2"/>
<evidence type="ECO:0000313" key="7">
    <source>
        <dbReference type="Proteomes" id="UP000247409"/>
    </source>
</evidence>
<organism evidence="6 7">
    <name type="scientific">Gracilariopsis chorda</name>
    <dbReference type="NCBI Taxonomy" id="448386"/>
    <lineage>
        <taxon>Eukaryota</taxon>
        <taxon>Rhodophyta</taxon>
        <taxon>Florideophyceae</taxon>
        <taxon>Rhodymeniophycidae</taxon>
        <taxon>Gracilariales</taxon>
        <taxon>Gracilariaceae</taxon>
        <taxon>Gracilariopsis</taxon>
    </lineage>
</organism>
<dbReference type="Proteomes" id="UP000247409">
    <property type="component" value="Unassembled WGS sequence"/>
</dbReference>
<dbReference type="EMBL" id="NBIV01000131">
    <property type="protein sequence ID" value="PXF43273.1"/>
    <property type="molecule type" value="Genomic_DNA"/>
</dbReference>
<evidence type="ECO:0000313" key="6">
    <source>
        <dbReference type="EMBL" id="PXF43273.1"/>
    </source>
</evidence>
<dbReference type="InterPro" id="IPR000960">
    <property type="entry name" value="Flavin_mOase"/>
</dbReference>
<protein>
    <submittedName>
        <fullName evidence="6">Dimethylaniline monooxygenase [N-oxide-forming] 5</fullName>
    </submittedName>
</protein>
<dbReference type="STRING" id="448386.A0A2V3IMG2"/>
<evidence type="ECO:0000256" key="1">
    <source>
        <dbReference type="ARBA" id="ARBA00009183"/>
    </source>
</evidence>
<dbReference type="InterPro" id="IPR050346">
    <property type="entry name" value="FMO-like"/>
</dbReference>
<gene>
    <name evidence="6" type="ORF">BWQ96_07000</name>
</gene>
<dbReference type="PIRSF" id="PIRSF000332">
    <property type="entry name" value="FMO"/>
    <property type="match status" value="1"/>
</dbReference>
<keyword evidence="4" id="KW-0521">NADP</keyword>
<evidence type="ECO:0000256" key="2">
    <source>
        <dbReference type="ARBA" id="ARBA00022630"/>
    </source>
</evidence>
<comment type="similarity">
    <text evidence="1">Belongs to the FMO family.</text>
</comment>
<keyword evidence="2" id="KW-0285">Flavoprotein</keyword>
<dbReference type="GO" id="GO:0050661">
    <property type="term" value="F:NADP binding"/>
    <property type="evidence" value="ECO:0007669"/>
    <property type="project" value="InterPro"/>
</dbReference>
<keyword evidence="6" id="KW-0503">Monooxygenase</keyword>
<dbReference type="PRINTS" id="PR00370">
    <property type="entry name" value="FMOXYGENASE"/>
</dbReference>
<dbReference type="OrthoDB" id="66881at2759"/>
<dbReference type="PANTHER" id="PTHR23023">
    <property type="entry name" value="DIMETHYLANILINE MONOOXYGENASE"/>
    <property type="match status" value="1"/>
</dbReference>
<dbReference type="InterPro" id="IPR036188">
    <property type="entry name" value="FAD/NAD-bd_sf"/>
</dbReference>
<keyword evidence="5" id="KW-0560">Oxidoreductase</keyword>
<accession>A0A2V3IMG2</accession>
<keyword evidence="3" id="KW-0274">FAD</keyword>
<name>A0A2V3IMG2_9FLOR</name>
<dbReference type="InterPro" id="IPR020946">
    <property type="entry name" value="Flavin_mOase-like"/>
</dbReference>
<evidence type="ECO:0000256" key="3">
    <source>
        <dbReference type="ARBA" id="ARBA00022827"/>
    </source>
</evidence>